<name>A0A7W4Z1L4_9ACTN</name>
<dbReference type="RefSeq" id="WP_183592894.1">
    <property type="nucleotide sequence ID" value="NZ_JACHWR010000002.1"/>
</dbReference>
<evidence type="ECO:0000256" key="1">
    <source>
        <dbReference type="SAM" id="MobiDB-lite"/>
    </source>
</evidence>
<sequence length="101" mass="10222">MSPLSWPVLIGTLLIGSPALYAAQVSGTLSPDVAVVRLLICLGVVWVGCSLVASLVEGAVAANRRATAEAEAAAARNTEPTAEFSADPTAEFPVMSPEGAV</sequence>
<feature type="region of interest" description="Disordered" evidence="1">
    <location>
        <begin position="72"/>
        <end position="101"/>
    </location>
</feature>
<dbReference type="AlphaFoldDB" id="A0A7W4Z1L4"/>
<accession>A0A7W4Z1L4</accession>
<evidence type="ECO:0000313" key="3">
    <source>
        <dbReference type="EMBL" id="MBB3042992.1"/>
    </source>
</evidence>
<keyword evidence="2" id="KW-0812">Transmembrane</keyword>
<comment type="caution">
    <text evidence="3">The sequence shown here is derived from an EMBL/GenBank/DDBJ whole genome shotgun (WGS) entry which is preliminary data.</text>
</comment>
<dbReference type="Proteomes" id="UP000589626">
    <property type="component" value="Unassembled WGS sequence"/>
</dbReference>
<evidence type="ECO:0000313" key="4">
    <source>
        <dbReference type="Proteomes" id="UP000589626"/>
    </source>
</evidence>
<organism evidence="3 4">
    <name type="scientific">Nocardioides soli</name>
    <dbReference type="NCBI Taxonomy" id="1036020"/>
    <lineage>
        <taxon>Bacteria</taxon>
        <taxon>Bacillati</taxon>
        <taxon>Actinomycetota</taxon>
        <taxon>Actinomycetes</taxon>
        <taxon>Propionibacteriales</taxon>
        <taxon>Nocardioidaceae</taxon>
        <taxon>Nocardioides</taxon>
    </lineage>
</organism>
<keyword evidence="2" id="KW-1133">Transmembrane helix</keyword>
<protein>
    <submittedName>
        <fullName evidence="3">Uncharacterized protein</fullName>
    </submittedName>
</protein>
<keyword evidence="4" id="KW-1185">Reference proteome</keyword>
<proteinExistence type="predicted"/>
<keyword evidence="2" id="KW-0472">Membrane</keyword>
<feature type="transmembrane region" description="Helical" evidence="2">
    <location>
        <begin position="32"/>
        <end position="56"/>
    </location>
</feature>
<dbReference type="EMBL" id="JACHWR010000002">
    <property type="protein sequence ID" value="MBB3042992.1"/>
    <property type="molecule type" value="Genomic_DNA"/>
</dbReference>
<feature type="compositionally biased region" description="Low complexity" evidence="1">
    <location>
        <begin position="72"/>
        <end position="83"/>
    </location>
</feature>
<gene>
    <name evidence="3" type="ORF">FHU40_002810</name>
</gene>
<reference evidence="3 4" key="1">
    <citation type="submission" date="2020-08" db="EMBL/GenBank/DDBJ databases">
        <title>Sequencing the genomes of 1000 actinobacteria strains.</title>
        <authorList>
            <person name="Klenk H.-P."/>
        </authorList>
    </citation>
    <scope>NUCLEOTIDE SEQUENCE [LARGE SCALE GENOMIC DNA]</scope>
    <source>
        <strain evidence="3 4">DSM 105498</strain>
    </source>
</reference>
<evidence type="ECO:0000256" key="2">
    <source>
        <dbReference type="SAM" id="Phobius"/>
    </source>
</evidence>